<dbReference type="EMBL" id="FOIA01000040">
    <property type="protein sequence ID" value="SET58959.1"/>
    <property type="molecule type" value="Genomic_DNA"/>
</dbReference>
<feature type="region of interest" description="Disordered" evidence="1">
    <location>
        <begin position="1"/>
        <end position="55"/>
    </location>
</feature>
<dbReference type="RefSeq" id="WP_177170409.1">
    <property type="nucleotide sequence ID" value="NZ_FOIA01000040.1"/>
</dbReference>
<evidence type="ECO:0000256" key="1">
    <source>
        <dbReference type="SAM" id="MobiDB-lite"/>
    </source>
</evidence>
<organism evidence="2 3">
    <name type="scientific">Nitrosomonas marina</name>
    <dbReference type="NCBI Taxonomy" id="917"/>
    <lineage>
        <taxon>Bacteria</taxon>
        <taxon>Pseudomonadati</taxon>
        <taxon>Pseudomonadota</taxon>
        <taxon>Betaproteobacteria</taxon>
        <taxon>Nitrosomonadales</taxon>
        <taxon>Nitrosomonadaceae</taxon>
        <taxon>Nitrosomonas</taxon>
    </lineage>
</organism>
<name>A0A1I0FLN9_9PROT</name>
<reference evidence="3" key="1">
    <citation type="submission" date="2016-10" db="EMBL/GenBank/DDBJ databases">
        <authorList>
            <person name="Varghese N."/>
            <person name="Submissions S."/>
        </authorList>
    </citation>
    <scope>NUCLEOTIDE SEQUENCE [LARGE SCALE GENOMIC DNA]</scope>
    <source>
        <strain evidence="3">Nm71</strain>
    </source>
</reference>
<evidence type="ECO:0000313" key="2">
    <source>
        <dbReference type="EMBL" id="SET58959.1"/>
    </source>
</evidence>
<evidence type="ECO:0000313" key="3">
    <source>
        <dbReference type="Proteomes" id="UP000199345"/>
    </source>
</evidence>
<protein>
    <submittedName>
        <fullName evidence="2">Uncharacterized protein</fullName>
    </submittedName>
</protein>
<feature type="compositionally biased region" description="Basic and acidic residues" evidence="1">
    <location>
        <begin position="1"/>
        <end position="41"/>
    </location>
</feature>
<dbReference type="Proteomes" id="UP000199345">
    <property type="component" value="Unassembled WGS sequence"/>
</dbReference>
<accession>A0A1I0FLN9</accession>
<proteinExistence type="predicted"/>
<sequence length="55" mass="6885">MRFTVEERKQLDELEHEKSQYQAMREQRLEQLEAQRQEQNRSRSQPRQRGPDWGR</sequence>
<dbReference type="AlphaFoldDB" id="A0A1I0FLN9"/>
<gene>
    <name evidence="2" type="ORF">SAMN05216326_14015</name>
</gene>
<keyword evidence="3" id="KW-1185">Reference proteome</keyword>